<dbReference type="AlphaFoldDB" id="A0A8S1QQW3"/>
<reference evidence="2" key="1">
    <citation type="submission" date="2021-01" db="EMBL/GenBank/DDBJ databases">
        <authorList>
            <consortium name="Genoscope - CEA"/>
            <person name="William W."/>
        </authorList>
    </citation>
    <scope>NUCLEOTIDE SEQUENCE</scope>
</reference>
<name>A0A8S1QQW3_9CILI</name>
<feature type="transmembrane region" description="Helical" evidence="1">
    <location>
        <begin position="103"/>
        <end position="123"/>
    </location>
</feature>
<dbReference type="EMBL" id="CAJJDN010000112">
    <property type="protein sequence ID" value="CAD8116997.1"/>
    <property type="molecule type" value="Genomic_DNA"/>
</dbReference>
<proteinExistence type="predicted"/>
<keyword evidence="1" id="KW-1133">Transmembrane helix</keyword>
<evidence type="ECO:0000313" key="3">
    <source>
        <dbReference type="Proteomes" id="UP000692954"/>
    </source>
</evidence>
<evidence type="ECO:0000256" key="1">
    <source>
        <dbReference type="SAM" id="Phobius"/>
    </source>
</evidence>
<organism evidence="2 3">
    <name type="scientific">Paramecium sonneborni</name>
    <dbReference type="NCBI Taxonomy" id="65129"/>
    <lineage>
        <taxon>Eukaryota</taxon>
        <taxon>Sar</taxon>
        <taxon>Alveolata</taxon>
        <taxon>Ciliophora</taxon>
        <taxon>Intramacronucleata</taxon>
        <taxon>Oligohymenophorea</taxon>
        <taxon>Peniculida</taxon>
        <taxon>Parameciidae</taxon>
        <taxon>Paramecium</taxon>
    </lineage>
</organism>
<protein>
    <recommendedName>
        <fullName evidence="4">Transmembrane protein</fullName>
    </recommendedName>
</protein>
<accession>A0A8S1QQW3</accession>
<keyword evidence="1" id="KW-0472">Membrane</keyword>
<keyword evidence="3" id="KW-1185">Reference proteome</keyword>
<dbReference type="Proteomes" id="UP000692954">
    <property type="component" value="Unassembled WGS sequence"/>
</dbReference>
<feature type="transmembrane region" description="Helical" evidence="1">
    <location>
        <begin position="57"/>
        <end position="82"/>
    </location>
</feature>
<sequence>MQTILVLFSSFNLTTNYLIEYHNVCLSIYSLLLNIEICIYLINFIIFLPFFQFSSKAFILIYNLWFKYFLNTIQFFLFLLLYSQHNLFFKFNNFISSIEHIKILLNTFYILVYYGQKIVLINLENDVIKTQCKINQQEPLIVKLNNLSKDYFSVLWKEGLLKIFKLGNSLEPLLFIEIGTYENYELFYMYKKTTILFSNQDSIIRYVYEKELINNMKQRQIIYTLYYKEKDQRLYMITQVILNQNRQAILKIKNLNPYTNKNDYQNLMNCYNQNKLNKIKISSIQMLLQLLSMIQHILITKKKLSQKRLQKIKYGIAESVNTLQLEQLQELQHFIVDKLINYLEQTKTIQIGQKLQQEEELEISLNNIIFQKKEQSQLIHKLETICSKIQFNRLTQKPKQDKNYRKQEHTIYEEQQADILITQGNLSQKQINENNNYGEDQTNQIEDDFNQVYIKHKQTLIQRYRRGRI</sequence>
<comment type="caution">
    <text evidence="2">The sequence shown here is derived from an EMBL/GenBank/DDBJ whole genome shotgun (WGS) entry which is preliminary data.</text>
</comment>
<keyword evidence="1" id="KW-0812">Transmembrane</keyword>
<evidence type="ECO:0000313" key="2">
    <source>
        <dbReference type="EMBL" id="CAD8116997.1"/>
    </source>
</evidence>
<gene>
    <name evidence="2" type="ORF">PSON_ATCC_30995.1.T1120156</name>
</gene>
<feature type="transmembrane region" description="Helical" evidence="1">
    <location>
        <begin position="31"/>
        <end position="51"/>
    </location>
</feature>
<evidence type="ECO:0008006" key="4">
    <source>
        <dbReference type="Google" id="ProtNLM"/>
    </source>
</evidence>